<name>A0A2U1UYY1_9PROT</name>
<evidence type="ECO:0000313" key="2">
    <source>
        <dbReference type="Proteomes" id="UP000245048"/>
    </source>
</evidence>
<evidence type="ECO:0000313" key="1">
    <source>
        <dbReference type="EMBL" id="PWC26864.1"/>
    </source>
</evidence>
<dbReference type="InterPro" id="IPR011664">
    <property type="entry name" value="Abi_system_AbiD/AbiF-like"/>
</dbReference>
<protein>
    <recommendedName>
        <fullName evidence="3">CAAX protease</fullName>
    </recommendedName>
</protein>
<dbReference type="Pfam" id="PF07751">
    <property type="entry name" value="Abi_2"/>
    <property type="match status" value="1"/>
</dbReference>
<dbReference type="Proteomes" id="UP000245048">
    <property type="component" value="Unassembled WGS sequence"/>
</dbReference>
<reference evidence="2" key="1">
    <citation type="submission" date="2017-10" db="EMBL/GenBank/DDBJ databases">
        <authorList>
            <person name="Toshchakov S.V."/>
            <person name="Goeva M.A."/>
        </authorList>
    </citation>
    <scope>NUCLEOTIDE SEQUENCE [LARGE SCALE GENOMIC DNA]</scope>
    <source>
        <strain evidence="2">JR1/69-1-13</strain>
    </source>
</reference>
<gene>
    <name evidence="1" type="ORF">CR165_20855</name>
</gene>
<dbReference type="AlphaFoldDB" id="A0A2U1UYY1"/>
<evidence type="ECO:0008006" key="3">
    <source>
        <dbReference type="Google" id="ProtNLM"/>
    </source>
</evidence>
<keyword evidence="2" id="KW-1185">Reference proteome</keyword>
<comment type="caution">
    <text evidence="1">The sequence shown here is derived from an EMBL/GenBank/DDBJ whole genome shotgun (WGS) entry which is preliminary data.</text>
</comment>
<proteinExistence type="predicted"/>
<dbReference type="OrthoDB" id="9813050at2"/>
<accession>A0A2U1UYY1</accession>
<sequence>MNSSAENQDDEHAALKGVLSTERLATYVGWAGGDKARALELYALNTALSEALYTPLQMLEVALRNRFHTTLSAAYGLFWFDAPDFLKVGHQVEQVQKAKELLTEQGKPLEPGRIVAALTFGFWTALLNTVYEDLWRSTLHQAMQPDARDEKGRGLSRKSLTRPLTPLRELRNRVAHHEPILEWNLPKHHANIVRITGWLSPAAKAWTHARSRFLSVYPAQPIALAKQDAQGCP</sequence>
<dbReference type="EMBL" id="PDOA01000023">
    <property type="protein sequence ID" value="PWC26864.1"/>
    <property type="molecule type" value="Genomic_DNA"/>
</dbReference>
<organism evidence="1 2">
    <name type="scientific">Teichococcus aestuarii</name>
    <dbReference type="NCBI Taxonomy" id="568898"/>
    <lineage>
        <taxon>Bacteria</taxon>
        <taxon>Pseudomonadati</taxon>
        <taxon>Pseudomonadota</taxon>
        <taxon>Alphaproteobacteria</taxon>
        <taxon>Acetobacterales</taxon>
        <taxon>Roseomonadaceae</taxon>
        <taxon>Roseomonas</taxon>
    </lineage>
</organism>